<accession>A0A6F8XXB7</accession>
<sequence>MLRPPQARIHPRAGDRFEGGREPVVEQSFKGRHAGKCRRRTGSGRPIYATWRARALDLPLAER</sequence>
<reference evidence="1 2" key="2">
    <citation type="submission" date="2020-03" db="EMBL/GenBank/DDBJ databases">
        <authorList>
            <person name="Ichikawa N."/>
            <person name="Kimura A."/>
            <person name="Kitahashi Y."/>
            <person name="Uohara A."/>
        </authorList>
    </citation>
    <scope>NUCLEOTIDE SEQUENCE [LARGE SCALE GENOMIC DNA]</scope>
    <source>
        <strain evidence="1 2">NBRC 107702</strain>
    </source>
</reference>
<organism evidence="1 2">
    <name type="scientific">Phytohabitans flavus</name>
    <dbReference type="NCBI Taxonomy" id="1076124"/>
    <lineage>
        <taxon>Bacteria</taxon>
        <taxon>Bacillati</taxon>
        <taxon>Actinomycetota</taxon>
        <taxon>Actinomycetes</taxon>
        <taxon>Micromonosporales</taxon>
        <taxon>Micromonosporaceae</taxon>
    </lineage>
</organism>
<dbReference type="EMBL" id="AP022870">
    <property type="protein sequence ID" value="BCB78439.1"/>
    <property type="molecule type" value="Genomic_DNA"/>
</dbReference>
<reference evidence="1 2" key="1">
    <citation type="submission" date="2020-03" db="EMBL/GenBank/DDBJ databases">
        <title>Whole genome shotgun sequence of Phytohabitans flavus NBRC 107702.</title>
        <authorList>
            <person name="Komaki H."/>
            <person name="Tamura T."/>
        </authorList>
    </citation>
    <scope>NUCLEOTIDE SEQUENCE [LARGE SCALE GENOMIC DNA]</scope>
    <source>
        <strain evidence="1 2">NBRC 107702</strain>
    </source>
</reference>
<gene>
    <name evidence="1" type="ORF">Pflav_048490</name>
</gene>
<dbReference type="AlphaFoldDB" id="A0A6F8XXB7"/>
<proteinExistence type="predicted"/>
<name>A0A6F8XXB7_9ACTN</name>
<keyword evidence="2" id="KW-1185">Reference proteome</keyword>
<evidence type="ECO:0000313" key="1">
    <source>
        <dbReference type="EMBL" id="BCB78439.1"/>
    </source>
</evidence>
<evidence type="ECO:0000313" key="2">
    <source>
        <dbReference type="Proteomes" id="UP000502508"/>
    </source>
</evidence>
<protein>
    <submittedName>
        <fullName evidence="1">Uncharacterized protein</fullName>
    </submittedName>
</protein>
<dbReference type="KEGG" id="pfla:Pflav_048490"/>
<dbReference type="Proteomes" id="UP000502508">
    <property type="component" value="Chromosome"/>
</dbReference>